<organism evidence="1 2">
    <name type="scientific">Pseudomonas asplenii</name>
    <dbReference type="NCBI Taxonomy" id="53407"/>
    <lineage>
        <taxon>Bacteria</taxon>
        <taxon>Pseudomonadati</taxon>
        <taxon>Pseudomonadota</taxon>
        <taxon>Gammaproteobacteria</taxon>
        <taxon>Pseudomonadales</taxon>
        <taxon>Pseudomonadaceae</taxon>
        <taxon>Pseudomonas</taxon>
    </lineage>
</organism>
<dbReference type="Proteomes" id="UP000199524">
    <property type="component" value="Chromosome I"/>
</dbReference>
<keyword evidence="2" id="KW-1185">Reference proteome</keyword>
<dbReference type="AlphaFoldDB" id="A0A1H1XLA5"/>
<evidence type="ECO:0000313" key="2">
    <source>
        <dbReference type="Proteomes" id="UP000199524"/>
    </source>
</evidence>
<evidence type="ECO:0000313" key="1">
    <source>
        <dbReference type="EMBL" id="SDT10028.1"/>
    </source>
</evidence>
<dbReference type="GeneID" id="300208880"/>
<proteinExistence type="predicted"/>
<accession>A0A1H1XLA5</accession>
<name>A0A1H1XLA5_9PSED</name>
<protein>
    <submittedName>
        <fullName evidence="1">Uncharacterized protein</fullName>
    </submittedName>
</protein>
<gene>
    <name evidence="1" type="ORF">SAMN05216598_3964</name>
</gene>
<sequence length="108" mass="11974">MSNDLSEEEMRLALFGSPRPSAEPILPPIPEPKVIVTPTAPAKRKPVAKALSPKLRVILHATKVFEGEIEELVYDANTLSTFTAEQEAKAAAKKKKFRYFEVVSIKLI</sequence>
<dbReference type="EMBL" id="LT629777">
    <property type="protein sequence ID" value="SDT10028.1"/>
    <property type="molecule type" value="Genomic_DNA"/>
</dbReference>
<reference evidence="2" key="1">
    <citation type="submission" date="2016-10" db="EMBL/GenBank/DDBJ databases">
        <authorList>
            <person name="Varghese N."/>
            <person name="Submissions S."/>
        </authorList>
    </citation>
    <scope>NUCLEOTIDE SEQUENCE [LARGE SCALE GENOMIC DNA]</scope>
    <source>
        <strain evidence="2">ATCC 23835</strain>
    </source>
</reference>
<dbReference type="RefSeq" id="WP_090207833.1">
    <property type="nucleotide sequence ID" value="NZ_LT629777.1"/>
</dbReference>